<dbReference type="GO" id="GO:0008168">
    <property type="term" value="F:methyltransferase activity"/>
    <property type="evidence" value="ECO:0007669"/>
    <property type="project" value="UniProtKB-KW"/>
</dbReference>
<dbReference type="GO" id="GO:0032259">
    <property type="term" value="P:methylation"/>
    <property type="evidence" value="ECO:0007669"/>
    <property type="project" value="UniProtKB-KW"/>
</dbReference>
<evidence type="ECO:0000259" key="1">
    <source>
        <dbReference type="Pfam" id="PF05050"/>
    </source>
</evidence>
<dbReference type="GO" id="GO:0005840">
    <property type="term" value="C:ribosome"/>
    <property type="evidence" value="ECO:0007669"/>
    <property type="project" value="UniProtKB-KW"/>
</dbReference>
<dbReference type="KEGG" id="kan:IMCC3317_35080"/>
<reference evidence="2 3" key="1">
    <citation type="journal article" date="2013" name="Int. J. Syst. Evol. Microbiol.">
        <title>Kordia antarctica sp. nov., isolated from Antarctic seawater.</title>
        <authorList>
            <person name="Baek K."/>
            <person name="Choi A."/>
            <person name="Kang I."/>
            <person name="Lee K."/>
            <person name="Cho J.C."/>
        </authorList>
    </citation>
    <scope>NUCLEOTIDE SEQUENCE [LARGE SCALE GENOMIC DNA]</scope>
    <source>
        <strain evidence="2 3">IMCC3317</strain>
    </source>
</reference>
<name>A0A7L4ZN84_9FLAO</name>
<dbReference type="Gene3D" id="3.40.50.150">
    <property type="entry name" value="Vaccinia Virus protein VP39"/>
    <property type="match status" value="1"/>
</dbReference>
<dbReference type="EMBL" id="CP019288">
    <property type="protein sequence ID" value="QHI38122.1"/>
    <property type="molecule type" value="Genomic_DNA"/>
</dbReference>
<dbReference type="InterPro" id="IPR029063">
    <property type="entry name" value="SAM-dependent_MTases_sf"/>
</dbReference>
<keyword evidence="2" id="KW-0687">Ribonucleoprotein</keyword>
<dbReference type="InterPro" id="IPR052514">
    <property type="entry name" value="SAM-dependent_MTase"/>
</dbReference>
<dbReference type="NCBIfam" id="TIGR01444">
    <property type="entry name" value="fkbM_fam"/>
    <property type="match status" value="1"/>
</dbReference>
<sequence length="287" mass="33132">MKIQLKNHTFQIDPGQNKLHWKHINSGDWEPNTFAIFDKFINEKSTVLDIGSWSGVLTLYAAKTAKEVHALDPDPVCFSELETNISLNPAIAEKIKTYKTAISNTKKTVRLSAREAYGASSSSILERKRDTENSLELETISLFDFLEKEQIKQVDFIKMDVEGAEFKILPTIGKALEKLKYPTLFVSFHYSFLNEQLYHKNIPSVFLNKLLIRLENTFGFSLFKKKIRKEIANLYDDVKAYTYIYKTNGTQISFEDLQRKPELIKETDLVFTNVEWNTSAPLRVTEK</sequence>
<keyword evidence="2" id="KW-0489">Methyltransferase</keyword>
<dbReference type="Pfam" id="PF05050">
    <property type="entry name" value="Methyltransf_21"/>
    <property type="match status" value="1"/>
</dbReference>
<accession>A0A7L4ZN84</accession>
<keyword evidence="2" id="KW-0808">Transferase</keyword>
<dbReference type="PANTHER" id="PTHR34203:SF15">
    <property type="entry name" value="SLL1173 PROTEIN"/>
    <property type="match status" value="1"/>
</dbReference>
<protein>
    <submittedName>
        <fullName evidence="2">Ribosomal protein L11 methyltransferase</fullName>
        <ecNumber evidence="2">2.1.1.-</ecNumber>
    </submittedName>
</protein>
<dbReference type="Proteomes" id="UP000464657">
    <property type="component" value="Chromosome"/>
</dbReference>
<evidence type="ECO:0000313" key="3">
    <source>
        <dbReference type="Proteomes" id="UP000464657"/>
    </source>
</evidence>
<dbReference type="PANTHER" id="PTHR34203">
    <property type="entry name" value="METHYLTRANSFERASE, FKBM FAMILY PROTEIN"/>
    <property type="match status" value="1"/>
</dbReference>
<keyword evidence="3" id="KW-1185">Reference proteome</keyword>
<keyword evidence="2" id="KW-0689">Ribosomal protein</keyword>
<evidence type="ECO:0000313" key="2">
    <source>
        <dbReference type="EMBL" id="QHI38122.1"/>
    </source>
</evidence>
<proteinExistence type="predicted"/>
<feature type="domain" description="Methyltransferase FkbM" evidence="1">
    <location>
        <begin position="56"/>
        <end position="191"/>
    </location>
</feature>
<dbReference type="InterPro" id="IPR006342">
    <property type="entry name" value="FkbM_mtfrase"/>
</dbReference>
<dbReference type="AlphaFoldDB" id="A0A7L4ZN84"/>
<dbReference type="OrthoDB" id="9812600at2"/>
<dbReference type="EC" id="2.1.1.-" evidence="2"/>
<dbReference type="RefSeq" id="WP_160130688.1">
    <property type="nucleotide sequence ID" value="NZ_CP019288.1"/>
</dbReference>
<organism evidence="2 3">
    <name type="scientific">Kordia antarctica</name>
    <dbReference type="NCBI Taxonomy" id="1218801"/>
    <lineage>
        <taxon>Bacteria</taxon>
        <taxon>Pseudomonadati</taxon>
        <taxon>Bacteroidota</taxon>
        <taxon>Flavobacteriia</taxon>
        <taxon>Flavobacteriales</taxon>
        <taxon>Flavobacteriaceae</taxon>
        <taxon>Kordia</taxon>
    </lineage>
</organism>
<dbReference type="SUPFAM" id="SSF53335">
    <property type="entry name" value="S-adenosyl-L-methionine-dependent methyltransferases"/>
    <property type="match status" value="1"/>
</dbReference>
<gene>
    <name evidence="2" type="primary">prmA_3</name>
    <name evidence="2" type="ORF">IMCC3317_35080</name>
</gene>